<dbReference type="HOGENOM" id="CLU_1520588_0_0_1"/>
<dbReference type="PaxDb" id="2903-EOD14826"/>
<dbReference type="KEGG" id="ehx:EMIHUDRAFT_197404"/>
<dbReference type="InterPro" id="IPR000073">
    <property type="entry name" value="AB_hydrolase_1"/>
</dbReference>
<dbReference type="GeneID" id="17261110"/>
<reference evidence="2" key="2">
    <citation type="submission" date="2024-10" db="UniProtKB">
        <authorList>
            <consortium name="EnsemblProtists"/>
        </authorList>
    </citation>
    <scope>IDENTIFICATION</scope>
</reference>
<evidence type="ECO:0000313" key="2">
    <source>
        <dbReference type="EnsemblProtists" id="EOD20244"/>
    </source>
</evidence>
<dbReference type="Pfam" id="PF00561">
    <property type="entry name" value="Abhydrolase_1"/>
    <property type="match status" value="1"/>
</dbReference>
<dbReference type="RefSeq" id="XP_005767255.1">
    <property type="nucleotide sequence ID" value="XM_005767198.1"/>
</dbReference>
<protein>
    <recommendedName>
        <fullName evidence="1">AB hydrolase-1 domain-containing protein</fullName>
    </recommendedName>
</protein>
<dbReference type="Gene3D" id="3.40.50.1820">
    <property type="entry name" value="alpha/beta hydrolase"/>
    <property type="match status" value="1"/>
</dbReference>
<keyword evidence="3" id="KW-1185">Reference proteome</keyword>
<dbReference type="OMA" id="GCWERSA"/>
<evidence type="ECO:0000259" key="1">
    <source>
        <dbReference type="Pfam" id="PF00561"/>
    </source>
</evidence>
<dbReference type="RefSeq" id="XP_005772673.1">
    <property type="nucleotide sequence ID" value="XM_005772616.1"/>
</dbReference>
<sequence length="177" mass="19287">MSADGFLLSLERLLAAVGWAHGPPLALAGCSLGGVLALKYACAHPARVARLTLVAPAGLSEPAWNLPFHVLSRLVGSLPHKLAELCRQTPTYGVNEEEVVAMAERLRPEGGLRVVVAGCDLVHTPHEAFWTSLVPPSNFSLHRLTSHWWLCSHLFGLRLHEEPGCWERSAAQPRSRL</sequence>
<proteinExistence type="predicted"/>
<accession>A0A0D3J9Q9</accession>
<dbReference type="KEGG" id="ehx:EMIHUDRAFT_242273"/>
<feature type="domain" description="AB hydrolase-1" evidence="1">
    <location>
        <begin position="24"/>
        <end position="78"/>
    </location>
</feature>
<reference evidence="3" key="1">
    <citation type="journal article" date="2013" name="Nature">
        <title>Pan genome of the phytoplankton Emiliania underpins its global distribution.</title>
        <authorList>
            <person name="Read B.A."/>
            <person name="Kegel J."/>
            <person name="Klute M.J."/>
            <person name="Kuo A."/>
            <person name="Lefebvre S.C."/>
            <person name="Maumus F."/>
            <person name="Mayer C."/>
            <person name="Miller J."/>
            <person name="Monier A."/>
            <person name="Salamov A."/>
            <person name="Young J."/>
            <person name="Aguilar M."/>
            <person name="Claverie J.M."/>
            <person name="Frickenhaus S."/>
            <person name="Gonzalez K."/>
            <person name="Herman E.K."/>
            <person name="Lin Y.C."/>
            <person name="Napier J."/>
            <person name="Ogata H."/>
            <person name="Sarno A.F."/>
            <person name="Shmutz J."/>
            <person name="Schroeder D."/>
            <person name="de Vargas C."/>
            <person name="Verret F."/>
            <person name="von Dassow P."/>
            <person name="Valentin K."/>
            <person name="Van de Peer Y."/>
            <person name="Wheeler G."/>
            <person name="Dacks J.B."/>
            <person name="Delwiche C.F."/>
            <person name="Dyhrman S.T."/>
            <person name="Glockner G."/>
            <person name="John U."/>
            <person name="Richards T."/>
            <person name="Worden A.Z."/>
            <person name="Zhang X."/>
            <person name="Grigoriev I.V."/>
            <person name="Allen A.E."/>
            <person name="Bidle K."/>
            <person name="Borodovsky M."/>
            <person name="Bowler C."/>
            <person name="Brownlee C."/>
            <person name="Cock J.M."/>
            <person name="Elias M."/>
            <person name="Gladyshev V.N."/>
            <person name="Groth M."/>
            <person name="Guda C."/>
            <person name="Hadaegh A."/>
            <person name="Iglesias-Rodriguez M.D."/>
            <person name="Jenkins J."/>
            <person name="Jones B.M."/>
            <person name="Lawson T."/>
            <person name="Leese F."/>
            <person name="Lindquist E."/>
            <person name="Lobanov A."/>
            <person name="Lomsadze A."/>
            <person name="Malik S.B."/>
            <person name="Marsh M.E."/>
            <person name="Mackinder L."/>
            <person name="Mock T."/>
            <person name="Mueller-Roeber B."/>
            <person name="Pagarete A."/>
            <person name="Parker M."/>
            <person name="Probert I."/>
            <person name="Quesneville H."/>
            <person name="Raines C."/>
            <person name="Rensing S.A."/>
            <person name="Riano-Pachon D.M."/>
            <person name="Richier S."/>
            <person name="Rokitta S."/>
            <person name="Shiraiwa Y."/>
            <person name="Soanes D.M."/>
            <person name="van der Giezen M."/>
            <person name="Wahlund T.M."/>
            <person name="Williams B."/>
            <person name="Wilson W."/>
            <person name="Wolfe G."/>
            <person name="Wurch L.L."/>
        </authorList>
    </citation>
    <scope>NUCLEOTIDE SEQUENCE</scope>
</reference>
<organism evidence="2 3">
    <name type="scientific">Emiliania huxleyi (strain CCMP1516)</name>
    <dbReference type="NCBI Taxonomy" id="280463"/>
    <lineage>
        <taxon>Eukaryota</taxon>
        <taxon>Haptista</taxon>
        <taxon>Haptophyta</taxon>
        <taxon>Prymnesiophyceae</taxon>
        <taxon>Isochrysidales</taxon>
        <taxon>Noelaerhabdaceae</taxon>
        <taxon>Emiliania</taxon>
    </lineage>
</organism>
<dbReference type="EnsemblProtists" id="EOD14826">
    <property type="protein sequence ID" value="EOD14826"/>
    <property type="gene ID" value="EMIHUDRAFT_197404"/>
</dbReference>
<dbReference type="GeneID" id="17265789"/>
<dbReference type="AlphaFoldDB" id="A0A0D3J9Q9"/>
<dbReference type="Proteomes" id="UP000013827">
    <property type="component" value="Unassembled WGS sequence"/>
</dbReference>
<dbReference type="InterPro" id="IPR029058">
    <property type="entry name" value="AB_hydrolase_fold"/>
</dbReference>
<name>A0A0D3J9Q9_EMIH1</name>
<dbReference type="SUPFAM" id="SSF53474">
    <property type="entry name" value="alpha/beta-Hydrolases"/>
    <property type="match status" value="1"/>
</dbReference>
<dbReference type="EnsemblProtists" id="EOD20244">
    <property type="protein sequence ID" value="EOD20244"/>
    <property type="gene ID" value="EMIHUDRAFT_242273"/>
</dbReference>
<evidence type="ECO:0000313" key="3">
    <source>
        <dbReference type="Proteomes" id="UP000013827"/>
    </source>
</evidence>